<feature type="transmembrane region" description="Helical" evidence="1">
    <location>
        <begin position="107"/>
        <end position="126"/>
    </location>
</feature>
<keyword evidence="1" id="KW-0472">Membrane</keyword>
<dbReference type="SUPFAM" id="SSF55961">
    <property type="entry name" value="Bet v1-like"/>
    <property type="match status" value="1"/>
</dbReference>
<dbReference type="AlphaFoldDB" id="A0A0M6ZH28"/>
<dbReference type="GeneID" id="97669190"/>
<dbReference type="InterPro" id="IPR023393">
    <property type="entry name" value="START-like_dom_sf"/>
</dbReference>
<dbReference type="STRING" id="311410.LA5095_04800"/>
<proteinExistence type="predicted"/>
<protein>
    <submittedName>
        <fullName evidence="2">Polyketide cyclase / dehydrase and lipid transport</fullName>
    </submittedName>
</protein>
<feature type="transmembrane region" description="Helical" evidence="1">
    <location>
        <begin position="9"/>
        <end position="31"/>
    </location>
</feature>
<evidence type="ECO:0000313" key="3">
    <source>
        <dbReference type="Proteomes" id="UP000049983"/>
    </source>
</evidence>
<name>A0A0M6ZH28_9HYPH</name>
<sequence length="296" mass="32019">MKNSGTARIFLGLNAAFSLITGANLLFLPGFSAEILFLDTAGWQNLSLCILGAGLIVFALDLTLMATDRFVAKGQVLLITAMDTGWVLASILLLAFGSQLFSGTGQAVIVAVAVFVAVFAIGQYLGARDIVVPLSQATVKSSGDKLLAKVSRTVDAPRNVVWKVMTDHPRYADVADNISKVEVVAGNGEGMQRRCYGPKGENWLETCDLFDEGHAFGFRIHTEADDYPYPISKLHGAWSVVPQENGSTFTIDIEATPKGNLLMRTLFKTAAKRQFKAVLADLADAWADRMEREARA</sequence>
<dbReference type="EMBL" id="CXWC01000003">
    <property type="protein sequence ID" value="CTQ68352.1"/>
    <property type="molecule type" value="Genomic_DNA"/>
</dbReference>
<gene>
    <name evidence="2" type="ORF">LA5096_01779</name>
</gene>
<keyword evidence="1" id="KW-0812">Transmembrane</keyword>
<dbReference type="RefSeq" id="WP_055119546.1">
    <property type="nucleotide sequence ID" value="NZ_CXWA01000007.1"/>
</dbReference>
<dbReference type="Pfam" id="PF10604">
    <property type="entry name" value="Polyketide_cyc2"/>
    <property type="match status" value="1"/>
</dbReference>
<dbReference type="InterPro" id="IPR019587">
    <property type="entry name" value="Polyketide_cyclase/dehydratase"/>
</dbReference>
<feature type="transmembrane region" description="Helical" evidence="1">
    <location>
        <begin position="76"/>
        <end position="101"/>
    </location>
</feature>
<dbReference type="OrthoDB" id="1189385at2"/>
<organism evidence="2 3">
    <name type="scientific">Roseibium album</name>
    <dbReference type="NCBI Taxonomy" id="311410"/>
    <lineage>
        <taxon>Bacteria</taxon>
        <taxon>Pseudomonadati</taxon>
        <taxon>Pseudomonadota</taxon>
        <taxon>Alphaproteobacteria</taxon>
        <taxon>Hyphomicrobiales</taxon>
        <taxon>Stappiaceae</taxon>
        <taxon>Roseibium</taxon>
    </lineage>
</organism>
<feature type="transmembrane region" description="Helical" evidence="1">
    <location>
        <begin position="43"/>
        <end position="64"/>
    </location>
</feature>
<accession>A0A0M6ZH28</accession>
<dbReference type="Gene3D" id="3.30.530.20">
    <property type="match status" value="1"/>
</dbReference>
<dbReference type="Proteomes" id="UP000049983">
    <property type="component" value="Unassembled WGS sequence"/>
</dbReference>
<keyword evidence="1" id="KW-1133">Transmembrane helix</keyword>
<evidence type="ECO:0000313" key="2">
    <source>
        <dbReference type="EMBL" id="CTQ68352.1"/>
    </source>
</evidence>
<reference evidence="3" key="1">
    <citation type="submission" date="2015-07" db="EMBL/GenBank/DDBJ databases">
        <authorList>
            <person name="Rodrigo-Torres Lidia"/>
            <person name="Arahal R.David."/>
        </authorList>
    </citation>
    <scope>NUCLEOTIDE SEQUENCE [LARGE SCALE GENOMIC DNA]</scope>
    <source>
        <strain evidence="3">CECT 5096</strain>
    </source>
</reference>
<evidence type="ECO:0000256" key="1">
    <source>
        <dbReference type="SAM" id="Phobius"/>
    </source>
</evidence>
<keyword evidence="3" id="KW-1185">Reference proteome</keyword>